<sequence>MQEKFEYTTPPSSPRTLEEQRLRRETNGIFAPAAPGFFDKTRKKLVEDYVREGLEKFDAQQSQDDEAIVAMEIDRIGPR</sequence>
<name>A0A0W0V8D9_9GAMM</name>
<dbReference type="OrthoDB" id="9945871at2"/>
<accession>A0A0W0V8D9</accession>
<evidence type="ECO:0000313" key="2">
    <source>
        <dbReference type="Proteomes" id="UP000055035"/>
    </source>
</evidence>
<dbReference type="Proteomes" id="UP000055035">
    <property type="component" value="Unassembled WGS sequence"/>
</dbReference>
<comment type="caution">
    <text evidence="1">The sequence shown here is derived from an EMBL/GenBank/DDBJ whole genome shotgun (WGS) entry which is preliminary data.</text>
</comment>
<organism evidence="1 2">
    <name type="scientific">Legionella jordanis</name>
    <dbReference type="NCBI Taxonomy" id="456"/>
    <lineage>
        <taxon>Bacteria</taxon>
        <taxon>Pseudomonadati</taxon>
        <taxon>Pseudomonadota</taxon>
        <taxon>Gammaproteobacteria</taxon>
        <taxon>Legionellales</taxon>
        <taxon>Legionellaceae</taxon>
        <taxon>Legionella</taxon>
    </lineage>
</organism>
<dbReference type="AlphaFoldDB" id="A0A0W0V8D9"/>
<evidence type="ECO:0000313" key="1">
    <source>
        <dbReference type="EMBL" id="KTD16380.1"/>
    </source>
</evidence>
<dbReference type="PATRIC" id="fig|456.5.peg.725"/>
<reference evidence="1 2" key="1">
    <citation type="submission" date="2015-11" db="EMBL/GenBank/DDBJ databases">
        <title>Genomic analysis of 38 Legionella species identifies large and diverse effector repertoires.</title>
        <authorList>
            <person name="Burstein D."/>
            <person name="Amaro F."/>
            <person name="Zusman T."/>
            <person name="Lifshitz Z."/>
            <person name="Cohen O."/>
            <person name="Gilbert J.A."/>
            <person name="Pupko T."/>
            <person name="Shuman H.A."/>
            <person name="Segal G."/>
        </authorList>
    </citation>
    <scope>NUCLEOTIDE SEQUENCE [LARGE SCALE GENOMIC DNA]</scope>
    <source>
        <strain evidence="1 2">BL-540</strain>
    </source>
</reference>
<keyword evidence="2" id="KW-1185">Reference proteome</keyword>
<gene>
    <name evidence="1" type="ORF">Ljor_0686</name>
</gene>
<proteinExistence type="predicted"/>
<dbReference type="RefSeq" id="WP_058470240.1">
    <property type="nucleotide sequence ID" value="NZ_CAAAIC010000004.1"/>
</dbReference>
<protein>
    <submittedName>
        <fullName evidence="1">Uncharacterized protein</fullName>
    </submittedName>
</protein>
<dbReference type="EMBL" id="LNYJ01000011">
    <property type="protein sequence ID" value="KTD16380.1"/>
    <property type="molecule type" value="Genomic_DNA"/>
</dbReference>